<keyword evidence="1" id="KW-0472">Membrane</keyword>
<evidence type="ECO:0000313" key="3">
    <source>
        <dbReference type="Proteomes" id="UP001281003"/>
    </source>
</evidence>
<keyword evidence="1" id="KW-0812">Transmembrane</keyword>
<gene>
    <name evidence="2" type="ORF">B0T20DRAFT_410854</name>
</gene>
<reference evidence="2" key="1">
    <citation type="journal article" date="2023" name="Mol. Phylogenet. Evol.">
        <title>Genome-scale phylogeny and comparative genomics of the fungal order Sordariales.</title>
        <authorList>
            <person name="Hensen N."/>
            <person name="Bonometti L."/>
            <person name="Westerberg I."/>
            <person name="Brannstrom I.O."/>
            <person name="Guillou S."/>
            <person name="Cros-Aarteil S."/>
            <person name="Calhoun S."/>
            <person name="Haridas S."/>
            <person name="Kuo A."/>
            <person name="Mondo S."/>
            <person name="Pangilinan J."/>
            <person name="Riley R."/>
            <person name="LaButti K."/>
            <person name="Andreopoulos B."/>
            <person name="Lipzen A."/>
            <person name="Chen C."/>
            <person name="Yan M."/>
            <person name="Daum C."/>
            <person name="Ng V."/>
            <person name="Clum A."/>
            <person name="Steindorff A."/>
            <person name="Ohm R.A."/>
            <person name="Martin F."/>
            <person name="Silar P."/>
            <person name="Natvig D.O."/>
            <person name="Lalanne C."/>
            <person name="Gautier V."/>
            <person name="Ament-Velasquez S.L."/>
            <person name="Kruys A."/>
            <person name="Hutchinson M.I."/>
            <person name="Powell A.J."/>
            <person name="Barry K."/>
            <person name="Miller A.N."/>
            <person name="Grigoriev I.V."/>
            <person name="Debuchy R."/>
            <person name="Gladieux P."/>
            <person name="Hiltunen Thoren M."/>
            <person name="Johannesson H."/>
        </authorList>
    </citation>
    <scope>NUCLEOTIDE SEQUENCE</scope>
    <source>
        <strain evidence="2">FGSC 1904</strain>
    </source>
</reference>
<name>A0AAE0PE89_SORBR</name>
<sequence>MGFLGTIILCGENPMLTLLLIHMGVGKVIMMVMVMMMTNRVTMVLFSHPPLFSLSRVLIQTDVQTRTRIKARMLDYLSERISGDADNTSYTGQSSVPFHTVLRGGKRFANDHELSCRCGATMPLFSPEKLSETHVEWLSARKSQDKTPCSCVGNH</sequence>
<proteinExistence type="predicted"/>
<organism evidence="2 3">
    <name type="scientific">Sordaria brevicollis</name>
    <dbReference type="NCBI Taxonomy" id="83679"/>
    <lineage>
        <taxon>Eukaryota</taxon>
        <taxon>Fungi</taxon>
        <taxon>Dikarya</taxon>
        <taxon>Ascomycota</taxon>
        <taxon>Pezizomycotina</taxon>
        <taxon>Sordariomycetes</taxon>
        <taxon>Sordariomycetidae</taxon>
        <taxon>Sordariales</taxon>
        <taxon>Sordariaceae</taxon>
        <taxon>Sordaria</taxon>
    </lineage>
</organism>
<dbReference type="AlphaFoldDB" id="A0AAE0PE89"/>
<dbReference type="Proteomes" id="UP001281003">
    <property type="component" value="Unassembled WGS sequence"/>
</dbReference>
<evidence type="ECO:0000313" key="2">
    <source>
        <dbReference type="EMBL" id="KAK3398343.1"/>
    </source>
</evidence>
<keyword evidence="3" id="KW-1185">Reference proteome</keyword>
<feature type="transmembrane region" description="Helical" evidence="1">
    <location>
        <begin position="15"/>
        <end position="37"/>
    </location>
</feature>
<comment type="caution">
    <text evidence="2">The sequence shown here is derived from an EMBL/GenBank/DDBJ whole genome shotgun (WGS) entry which is preliminary data.</text>
</comment>
<dbReference type="EMBL" id="JAUTDP010000006">
    <property type="protein sequence ID" value="KAK3398343.1"/>
    <property type="molecule type" value="Genomic_DNA"/>
</dbReference>
<reference evidence="2" key="2">
    <citation type="submission" date="2023-07" db="EMBL/GenBank/DDBJ databases">
        <authorList>
            <consortium name="Lawrence Berkeley National Laboratory"/>
            <person name="Haridas S."/>
            <person name="Hensen N."/>
            <person name="Bonometti L."/>
            <person name="Westerberg I."/>
            <person name="Brannstrom I.O."/>
            <person name="Guillou S."/>
            <person name="Cros-Aarteil S."/>
            <person name="Calhoun S."/>
            <person name="Kuo A."/>
            <person name="Mondo S."/>
            <person name="Pangilinan J."/>
            <person name="Riley R."/>
            <person name="LaButti K."/>
            <person name="Andreopoulos B."/>
            <person name="Lipzen A."/>
            <person name="Chen C."/>
            <person name="Yanf M."/>
            <person name="Daum C."/>
            <person name="Ng V."/>
            <person name="Clum A."/>
            <person name="Steindorff A."/>
            <person name="Ohm R."/>
            <person name="Martin F."/>
            <person name="Silar P."/>
            <person name="Natvig D."/>
            <person name="Lalanne C."/>
            <person name="Gautier V."/>
            <person name="Ament-velasquez S.L."/>
            <person name="Kruys A."/>
            <person name="Hutchinson M.I."/>
            <person name="Powell A.J."/>
            <person name="Barry K."/>
            <person name="Miller A.N."/>
            <person name="Grigoriev I.V."/>
            <person name="Debuchy R."/>
            <person name="Gladieux P."/>
            <person name="Thoren M.H."/>
            <person name="Johannesson H."/>
        </authorList>
    </citation>
    <scope>NUCLEOTIDE SEQUENCE</scope>
    <source>
        <strain evidence="2">FGSC 1904</strain>
    </source>
</reference>
<accession>A0AAE0PE89</accession>
<keyword evidence="1" id="KW-1133">Transmembrane helix</keyword>
<evidence type="ECO:0000256" key="1">
    <source>
        <dbReference type="SAM" id="Phobius"/>
    </source>
</evidence>
<protein>
    <submittedName>
        <fullName evidence="2">Uncharacterized protein</fullName>
    </submittedName>
</protein>